<dbReference type="RefSeq" id="WP_013568639.1">
    <property type="nucleotide sequence ID" value="NC_014963.1"/>
</dbReference>
<dbReference type="AlphaFoldDB" id="E8V7Y2"/>
<evidence type="ECO:0000313" key="3">
    <source>
        <dbReference type="EMBL" id="ADV82906.1"/>
    </source>
</evidence>
<name>E8V7Y2_TERSS</name>
<evidence type="ECO:0008006" key="5">
    <source>
        <dbReference type="Google" id="ProtNLM"/>
    </source>
</evidence>
<keyword evidence="4" id="KW-1185">Reference proteome</keyword>
<keyword evidence="2" id="KW-0732">Signal</keyword>
<dbReference type="EMBL" id="CP002467">
    <property type="protein sequence ID" value="ADV82906.1"/>
    <property type="molecule type" value="Genomic_DNA"/>
</dbReference>
<dbReference type="HOGENOM" id="CLU_547236_0_0_0"/>
<dbReference type="KEGG" id="tsa:AciPR4_2103"/>
<dbReference type="Proteomes" id="UP000006844">
    <property type="component" value="Chromosome"/>
</dbReference>
<evidence type="ECO:0000256" key="2">
    <source>
        <dbReference type="SAM" id="SignalP"/>
    </source>
</evidence>
<feature type="region of interest" description="Disordered" evidence="1">
    <location>
        <begin position="79"/>
        <end position="102"/>
    </location>
</feature>
<evidence type="ECO:0000313" key="4">
    <source>
        <dbReference type="Proteomes" id="UP000006844"/>
    </source>
</evidence>
<sequence>MKRISNRLFPALALMVLSARSSHGQQTSTQAAPSETTQEKVQRLSTAVSQVQAQMEAYKTQLQDLQTQLELLREQMAKESGATTTTVPTVATKRPDVGGSSTSIEEINERQAIDESQIATHEQSKVETASKYPLKITGLLLFNSYINTRGVDVPANPTYALGGSGTTGLSLRQTILGFDARGPRLYGATSYADLRVDFFGNSGSQASYAATGLLRLRTAHAGLKWQNTEAFVALDRALIAPNIPTSLVAASQPNLAWSGDLWMWVPQIGLTHRIGLGDSKRIDVQAALIEPADPLLPGTTPTVNVSRAERSRWPGTEARIAYASGERGVGPEIGIGGYFSPHMTNNSSRFDAWAGTVDLRLPIGRHFEATGNAYRGQALGGLGGGGYVDYYYYQSVGGVQSAHALDDVGGWVQLKGKVNERLQFNAGFGIDNPFAEAVREAAASATAASGYAGLAKNRSIFGNVIYGPSSYLLFSIEYRKLRTSYASQFPQSSDVIGIGVGYKF</sequence>
<dbReference type="STRING" id="401053.AciPR4_2103"/>
<reference evidence="3 4" key="1">
    <citation type="journal article" date="2012" name="Stand. Genomic Sci.">
        <title>Complete genome sequence of Terriglobus saanensis type strain SP1PR4(T), an Acidobacteria from tundra soil.</title>
        <authorList>
            <person name="Rawat S.R."/>
            <person name="Mannisto M.K."/>
            <person name="Starovoytov V."/>
            <person name="Goodwin L."/>
            <person name="Nolan M."/>
            <person name="Hauser L."/>
            <person name="Land M."/>
            <person name="Davenport K.W."/>
            <person name="Woyke T."/>
            <person name="Haggblom M.M."/>
        </authorList>
    </citation>
    <scope>NUCLEOTIDE SEQUENCE</scope>
    <source>
        <strain evidence="4">ATCC BAA-1853 / DSM 23119 / SP1PR4</strain>
    </source>
</reference>
<dbReference type="eggNOG" id="COG3074">
    <property type="taxonomic scope" value="Bacteria"/>
</dbReference>
<feature type="chain" id="PRO_5003233177" description="Porin" evidence="2">
    <location>
        <begin position="25"/>
        <end position="504"/>
    </location>
</feature>
<feature type="signal peptide" evidence="2">
    <location>
        <begin position="1"/>
        <end position="24"/>
    </location>
</feature>
<feature type="compositionally biased region" description="Low complexity" evidence="1">
    <location>
        <begin position="82"/>
        <end position="92"/>
    </location>
</feature>
<gene>
    <name evidence="3" type="ordered locus">AciPR4_2103</name>
</gene>
<accession>E8V7Y2</accession>
<evidence type="ECO:0000256" key="1">
    <source>
        <dbReference type="SAM" id="MobiDB-lite"/>
    </source>
</evidence>
<organism evidence="3 4">
    <name type="scientific">Terriglobus saanensis (strain ATCC BAA-1853 / DSM 23119 / SP1PR4)</name>
    <dbReference type="NCBI Taxonomy" id="401053"/>
    <lineage>
        <taxon>Bacteria</taxon>
        <taxon>Pseudomonadati</taxon>
        <taxon>Acidobacteriota</taxon>
        <taxon>Terriglobia</taxon>
        <taxon>Terriglobales</taxon>
        <taxon>Acidobacteriaceae</taxon>
        <taxon>Terriglobus</taxon>
    </lineage>
</organism>
<protein>
    <recommendedName>
        <fullName evidence="5">Porin</fullName>
    </recommendedName>
</protein>
<proteinExistence type="predicted"/>